<dbReference type="Gene3D" id="3.40.50.1820">
    <property type="entry name" value="alpha/beta hydrolase"/>
    <property type="match status" value="1"/>
</dbReference>
<gene>
    <name evidence="3" type="ORF">GCM10007925_23040</name>
</gene>
<feature type="chain" id="PRO_5046777262" description="Serine aminopeptidase S33 domain-containing protein" evidence="1">
    <location>
        <begin position="23"/>
        <end position="287"/>
    </location>
</feature>
<keyword evidence="4" id="KW-1185">Reference proteome</keyword>
<keyword evidence="1" id="KW-0732">Signal</keyword>
<protein>
    <recommendedName>
        <fullName evidence="2">Serine aminopeptidase S33 domain-containing protein</fullName>
    </recommendedName>
</protein>
<dbReference type="PANTHER" id="PTHR12277:SF79">
    <property type="entry name" value="XAA-PRO DIPEPTIDYL-PEPTIDASE-RELATED"/>
    <property type="match status" value="1"/>
</dbReference>
<evidence type="ECO:0000256" key="1">
    <source>
        <dbReference type="SAM" id="SignalP"/>
    </source>
</evidence>
<dbReference type="SUPFAM" id="SSF53474">
    <property type="entry name" value="alpha/beta-Hydrolases"/>
    <property type="match status" value="1"/>
</dbReference>
<accession>A0ABQ5ZAS0</accession>
<evidence type="ECO:0000313" key="3">
    <source>
        <dbReference type="EMBL" id="GLR48586.1"/>
    </source>
</evidence>
<dbReference type="EMBL" id="BSOO01000030">
    <property type="protein sequence ID" value="GLR48586.1"/>
    <property type="molecule type" value="Genomic_DNA"/>
</dbReference>
<reference evidence="4" key="1">
    <citation type="journal article" date="2019" name="Int. J. Syst. Evol. Microbiol.">
        <title>The Global Catalogue of Microorganisms (GCM) 10K type strain sequencing project: providing services to taxonomists for standard genome sequencing and annotation.</title>
        <authorList>
            <consortium name="The Broad Institute Genomics Platform"/>
            <consortium name="The Broad Institute Genome Sequencing Center for Infectious Disease"/>
            <person name="Wu L."/>
            <person name="Ma J."/>
        </authorList>
    </citation>
    <scope>NUCLEOTIDE SEQUENCE [LARGE SCALE GENOMIC DNA]</scope>
    <source>
        <strain evidence="4">NBRC 102146</strain>
    </source>
</reference>
<feature type="domain" description="Serine aminopeptidase S33" evidence="2">
    <location>
        <begin position="70"/>
        <end position="177"/>
    </location>
</feature>
<dbReference type="Proteomes" id="UP001156703">
    <property type="component" value="Unassembled WGS sequence"/>
</dbReference>
<proteinExistence type="predicted"/>
<dbReference type="Pfam" id="PF12146">
    <property type="entry name" value="Hydrolase_4"/>
    <property type="match status" value="1"/>
</dbReference>
<organism evidence="3 4">
    <name type="scientific">Sphingomonas astaxanthinifaciens DSM 22298</name>
    <dbReference type="NCBI Taxonomy" id="1123267"/>
    <lineage>
        <taxon>Bacteria</taxon>
        <taxon>Pseudomonadati</taxon>
        <taxon>Pseudomonadota</taxon>
        <taxon>Alphaproteobacteria</taxon>
        <taxon>Sphingomonadales</taxon>
        <taxon>Sphingomonadaceae</taxon>
        <taxon>Sphingomonas</taxon>
    </lineage>
</organism>
<evidence type="ECO:0000259" key="2">
    <source>
        <dbReference type="Pfam" id="PF12146"/>
    </source>
</evidence>
<dbReference type="InterPro" id="IPR029058">
    <property type="entry name" value="AB_hydrolase_fold"/>
</dbReference>
<name>A0ABQ5ZAS0_9SPHN</name>
<comment type="caution">
    <text evidence="3">The sequence shown here is derived from an EMBL/GenBank/DDBJ whole genome shotgun (WGS) entry which is preliminary data.</text>
</comment>
<dbReference type="InterPro" id="IPR022742">
    <property type="entry name" value="Hydrolase_4"/>
</dbReference>
<dbReference type="PANTHER" id="PTHR12277">
    <property type="entry name" value="ALPHA/BETA HYDROLASE DOMAIN-CONTAINING PROTEIN"/>
    <property type="match status" value="1"/>
</dbReference>
<dbReference type="RefSeq" id="WP_051676516.1">
    <property type="nucleotide sequence ID" value="NZ_BSOO01000030.1"/>
</dbReference>
<feature type="signal peptide" evidence="1">
    <location>
        <begin position="1"/>
        <end position="22"/>
    </location>
</feature>
<sequence length="287" mass="29721">MPTLLTRLAALGLVVAPAAACADPVTDRIYPAPQAPITLAGAPAGTRLASVRTGDGIALTGLLDPGLADRPLLLVFHGNASSAATALAWLAPLTEDGFGILTAEYRGYSGNAGRPSEAGLVADAEAFLALARAEAKGRPVWVIGHSLGGGVALALSRRERLDALVTIGTFTRLRDMSGKLTRAFVPDDYRNTDAVRLLDEPYFVIHGLRDANVPWQQGEQLHKAAVGKTGASFILPTADHHPPAAALRPVFASISARLAGAPPPPLGSETKVVDFPTLAEAAAARAK</sequence>
<evidence type="ECO:0000313" key="4">
    <source>
        <dbReference type="Proteomes" id="UP001156703"/>
    </source>
</evidence>